<evidence type="ECO:0000256" key="7">
    <source>
        <dbReference type="ARBA" id="ARBA00023269"/>
    </source>
</evidence>
<organism evidence="9 10">
    <name type="scientific">Pseudocercospora musae</name>
    <dbReference type="NCBI Taxonomy" id="113226"/>
    <lineage>
        <taxon>Eukaryota</taxon>
        <taxon>Fungi</taxon>
        <taxon>Dikarya</taxon>
        <taxon>Ascomycota</taxon>
        <taxon>Pezizomycotina</taxon>
        <taxon>Dothideomycetes</taxon>
        <taxon>Dothideomycetidae</taxon>
        <taxon>Mycosphaerellales</taxon>
        <taxon>Mycosphaerellaceae</taxon>
        <taxon>Pseudocercospora</taxon>
    </lineage>
</organism>
<dbReference type="PROSITE" id="PS00047">
    <property type="entry name" value="HISTONE_H4"/>
    <property type="match status" value="1"/>
</dbReference>
<evidence type="ECO:0000313" key="10">
    <source>
        <dbReference type="Proteomes" id="UP000073492"/>
    </source>
</evidence>
<evidence type="ECO:0000256" key="4">
    <source>
        <dbReference type="ARBA" id="ARBA00022454"/>
    </source>
</evidence>
<dbReference type="GO" id="GO:0030527">
    <property type="term" value="F:structural constituent of chromatin"/>
    <property type="evidence" value="ECO:0007669"/>
    <property type="project" value="InterPro"/>
</dbReference>
<reference evidence="9 10" key="1">
    <citation type="submission" date="2015-07" db="EMBL/GenBank/DDBJ databases">
        <title>Comparative genomics of the Sigatoka disease complex on banana suggests a link between parallel evolutionary changes in Pseudocercospora fijiensis and Pseudocercospora eumusae and increased virulence on the banana host.</title>
        <authorList>
            <person name="Chang T.-C."/>
            <person name="Salvucci A."/>
            <person name="Crous P.W."/>
            <person name="Stergiopoulos I."/>
        </authorList>
    </citation>
    <scope>NUCLEOTIDE SEQUENCE [LARGE SCALE GENOMIC DNA]</scope>
    <source>
        <strain evidence="9 10">CBS 116634</strain>
    </source>
</reference>
<keyword evidence="10" id="KW-1185">Reference proteome</keyword>
<dbReference type="InterPro" id="IPR001951">
    <property type="entry name" value="Histone_H4"/>
</dbReference>
<dbReference type="Gene3D" id="1.10.20.10">
    <property type="entry name" value="Histone, subunit A"/>
    <property type="match status" value="1"/>
</dbReference>
<dbReference type="InterPro" id="IPR019809">
    <property type="entry name" value="Histone_H4_CS"/>
</dbReference>
<evidence type="ECO:0000256" key="8">
    <source>
        <dbReference type="RuleBase" id="RU000528"/>
    </source>
</evidence>
<dbReference type="Proteomes" id="UP000073492">
    <property type="component" value="Unassembled WGS sequence"/>
</dbReference>
<keyword evidence="7 8" id="KW-0544">Nucleosome core</keyword>
<evidence type="ECO:0000313" key="9">
    <source>
        <dbReference type="EMBL" id="KXT06010.1"/>
    </source>
</evidence>
<name>A0A139HU63_9PEZI</name>
<proteinExistence type="inferred from homology"/>
<dbReference type="GO" id="GO:0003677">
    <property type="term" value="F:DNA binding"/>
    <property type="evidence" value="ECO:0007669"/>
    <property type="project" value="UniProtKB-KW"/>
</dbReference>
<comment type="function">
    <text evidence="8">Core component of nucleosome. Nucleosomes wrap and compact DNA into chromatin, limiting DNA accessibility to the cellular machineries which require DNA as a template. Histones thereby play a central role in transcription regulation, DNA repair, DNA replication and chromosomal stability. DNA accessibility is regulated via a complex set of post-translational modifications of histones, also called histone code, and nucleosome remodeling.</text>
</comment>
<evidence type="ECO:0000256" key="2">
    <source>
        <dbReference type="ARBA" id="ARBA00004286"/>
    </source>
</evidence>
<evidence type="ECO:0000256" key="5">
    <source>
        <dbReference type="ARBA" id="ARBA00023125"/>
    </source>
</evidence>
<dbReference type="CDD" id="cd22912">
    <property type="entry name" value="HFD_H4"/>
    <property type="match status" value="1"/>
</dbReference>
<evidence type="ECO:0000256" key="6">
    <source>
        <dbReference type="ARBA" id="ARBA00023242"/>
    </source>
</evidence>
<evidence type="ECO:0000256" key="1">
    <source>
        <dbReference type="ARBA" id="ARBA00004123"/>
    </source>
</evidence>
<dbReference type="AlphaFoldDB" id="A0A139HU63"/>
<dbReference type="GO" id="GO:0000786">
    <property type="term" value="C:nucleosome"/>
    <property type="evidence" value="ECO:0007669"/>
    <property type="project" value="UniProtKB-KW"/>
</dbReference>
<protein>
    <recommendedName>
        <fullName evidence="8">Histone H4</fullName>
    </recommendedName>
</protein>
<sequence length="225" mass="24944">MDMIPIRYFQLDMMSMRNDMRIALSTKQLAGLPIALVELFVSTAVPARSRKYYHHSLNRAFSPSRLPHNGKPCLAAASHVYHRVDDMAREGSQILGASPSANRYTGPKLGSKAVRKGVFRGGPFANGNAVKGGAKRHRVLRDNIQGITKPDIRRLARRGGVKRISTDIYEAIRLCLKEFLKKILTIVCCVVDYQDRKTVTTSDVVFALNRIGKPIYGFGGIKGST</sequence>
<gene>
    <name evidence="9" type="ORF">AC579_845</name>
</gene>
<keyword evidence="6 8" id="KW-0539">Nucleus</keyword>
<dbReference type="PANTHER" id="PTHR10484">
    <property type="entry name" value="HISTONE H4"/>
    <property type="match status" value="1"/>
</dbReference>
<keyword evidence="5 8" id="KW-0238">DNA-binding</keyword>
<keyword evidence="4 8" id="KW-0158">Chromosome</keyword>
<dbReference type="GO" id="GO:0046982">
    <property type="term" value="F:protein heterodimerization activity"/>
    <property type="evidence" value="ECO:0007669"/>
    <property type="project" value="InterPro"/>
</dbReference>
<dbReference type="SUPFAM" id="SSF47113">
    <property type="entry name" value="Histone-fold"/>
    <property type="match status" value="1"/>
</dbReference>
<dbReference type="EMBL" id="LFZO01000558">
    <property type="protein sequence ID" value="KXT06010.1"/>
    <property type="molecule type" value="Genomic_DNA"/>
</dbReference>
<dbReference type="PRINTS" id="PR00623">
    <property type="entry name" value="HISTONEH4"/>
</dbReference>
<dbReference type="SMART" id="SM00417">
    <property type="entry name" value="H4"/>
    <property type="match status" value="1"/>
</dbReference>
<dbReference type="GO" id="GO:0005634">
    <property type="term" value="C:nucleus"/>
    <property type="evidence" value="ECO:0007669"/>
    <property type="project" value="UniProtKB-SubCell"/>
</dbReference>
<dbReference type="InterPro" id="IPR009072">
    <property type="entry name" value="Histone-fold"/>
</dbReference>
<comment type="similarity">
    <text evidence="3 8">Belongs to the histone H4 family.</text>
</comment>
<comment type="subunit">
    <text evidence="8">The nucleosome is a histone octamer containing two molecules each of H2A, H2B, H3 and H4 assembled in one H3-H4 heterotetramer and two H2A-H2B heterodimers. The octamer wraps approximately 147 bp of DNA.</text>
</comment>
<evidence type="ECO:0000256" key="3">
    <source>
        <dbReference type="ARBA" id="ARBA00006564"/>
    </source>
</evidence>
<comment type="caution">
    <text evidence="9">The sequence shown here is derived from an EMBL/GenBank/DDBJ whole genome shotgun (WGS) entry which is preliminary data.</text>
</comment>
<comment type="subcellular location">
    <subcellularLocation>
        <location evidence="2">Chromosome</location>
    </subcellularLocation>
    <subcellularLocation>
        <location evidence="1">Nucleus</location>
    </subcellularLocation>
</comment>
<accession>A0A139HU63</accession>